<evidence type="ECO:0000313" key="1">
    <source>
        <dbReference type="EMBL" id="KAJ9663515.1"/>
    </source>
</evidence>
<dbReference type="Proteomes" id="UP001172386">
    <property type="component" value="Unassembled WGS sequence"/>
</dbReference>
<reference evidence="1" key="1">
    <citation type="submission" date="2022-10" db="EMBL/GenBank/DDBJ databases">
        <title>Culturing micro-colonial fungi from biological soil crusts in the Mojave desert and describing Neophaeococcomyces mojavensis, and introducing the new genera and species Taxawa tesnikishii.</title>
        <authorList>
            <person name="Kurbessoian T."/>
            <person name="Stajich J.E."/>
        </authorList>
    </citation>
    <scope>NUCLEOTIDE SEQUENCE</scope>
    <source>
        <strain evidence="1">JES_112</strain>
    </source>
</reference>
<dbReference type="EMBL" id="JAPDRQ010000008">
    <property type="protein sequence ID" value="KAJ9663515.1"/>
    <property type="molecule type" value="Genomic_DNA"/>
</dbReference>
<protein>
    <submittedName>
        <fullName evidence="1">Uncharacterized protein</fullName>
    </submittedName>
</protein>
<proteinExistence type="predicted"/>
<keyword evidence="2" id="KW-1185">Reference proteome</keyword>
<name>A0ACC3AIW7_9EURO</name>
<comment type="caution">
    <text evidence="1">The sequence shown here is derived from an EMBL/GenBank/DDBJ whole genome shotgun (WGS) entry which is preliminary data.</text>
</comment>
<accession>A0ACC3AIW7</accession>
<sequence length="1111" mass="124249">MADRKRRRSLRIFHPRSNTPDSQAISSTSSSPVEQRHPLTYIEVSSSPTIGDDESLKARPRVLTKPHRTSVFGSLRSLQSLDEEERVLTKSESKASSVNDGESPGRGLFGNYVKRAAELQVAGNSMFRKRTQYVVLTESHLIRFKNQAKASEMFPIIPSGSKSSLPRNMSSIGSYSDMQMSAYMDITQGVPLEEVIAIYKIEDGRPYFTFEVSYLDERGKKSSAVQFSFTGLRDAEAWMAAIRETATARRAQQSQLYQQRTLEYLARALERERDYDPLHFRAFKVTQRAPVRPASRAPSDELAKHSSSTCYLAIGINKVHLIPLPRTSGRSSSTSLSELDSPTTFGITSLTSIRVFSSDDTFEIYFRTPLRQPYVASLASYDAPQIALWLRYSSEYLRPEWTVQPFVFDVPEGLEDQMHPPTFPAEDNNCFDRTLVAFCSAYEVDTSRIYYSVDYDCEDAPCFRLLPPQTGPSYSILELLAVFRALRYNEAFTSISFANINLSPLRSVHDPFGADSDGLCTRSGVIVDLPGHANLSVLQQEIRALATRSRRLRRFDFSNARVVEPVANRERSSCGIPEALTPLCKKSLTNVDWVTLTGIPLSDNDLEFLVDAASERQCHLRALEIGECGLSVHDVDVLLATLCVHDNTMEVIDISGTQGRFSPELFQRAMGAFSRIRRLNLTRVQKTAGPEPLIAPETLLSWRLESLHLNGTNLNEQSVDTISAYLASPKSDLLRELSVNQCGLTGKDLAVFFRSMTRETGVARNMHVSASENRLGVGSSLLSKCIARNFAPVSVTMRMMDFEKEFHFRELVAALTQNTTIRSLDISQASLPYDASMETCEALKELFATNMTLEELDISGDFAHLDVARFGIGLNIALTGLEKNKALKMLRVEHQNLGLQGANTLAGVIESNTCLAEIHCEHNDINLQSFTVLVNALKKNTTLLYLPSQEADRAKSIEKVKEEFEALEQSEEPKSPKAGALRKSMHAIAQRAPRHRRHSSSVSAHSNTSFTEQDINATISALEEQWNTQLARLQQYLSRNYQLASGLTWEELDRNETGTRPTTANSLGRMLAQVSFDRPGSIERTTSPVQMFDEKHATTEKRAMVFTLPED</sequence>
<organism evidence="1 2">
    <name type="scientific">Neophaeococcomyces mojaviensis</name>
    <dbReference type="NCBI Taxonomy" id="3383035"/>
    <lineage>
        <taxon>Eukaryota</taxon>
        <taxon>Fungi</taxon>
        <taxon>Dikarya</taxon>
        <taxon>Ascomycota</taxon>
        <taxon>Pezizomycotina</taxon>
        <taxon>Eurotiomycetes</taxon>
        <taxon>Chaetothyriomycetidae</taxon>
        <taxon>Chaetothyriales</taxon>
        <taxon>Chaetothyriales incertae sedis</taxon>
        <taxon>Neophaeococcomyces</taxon>
    </lineage>
</organism>
<evidence type="ECO:0000313" key="2">
    <source>
        <dbReference type="Proteomes" id="UP001172386"/>
    </source>
</evidence>
<gene>
    <name evidence="1" type="ORF">H2198_000781</name>
</gene>